<keyword evidence="1" id="KW-0042">Antenna complex</keyword>
<dbReference type="SMART" id="SM00382">
    <property type="entry name" value="AAA"/>
    <property type="match status" value="1"/>
</dbReference>
<evidence type="ECO:0000313" key="5">
    <source>
        <dbReference type="Proteomes" id="UP000184550"/>
    </source>
</evidence>
<dbReference type="SUPFAM" id="SSF48371">
    <property type="entry name" value="ARM repeat"/>
    <property type="match status" value="1"/>
</dbReference>
<dbReference type="Gene3D" id="3.40.50.300">
    <property type="entry name" value="P-loop containing nucleotide triphosphate hydrolases"/>
    <property type="match status" value="1"/>
</dbReference>
<dbReference type="InterPro" id="IPR016024">
    <property type="entry name" value="ARM-type_fold"/>
</dbReference>
<dbReference type="InterPro" id="IPR054570">
    <property type="entry name" value="NCC-H_dom"/>
</dbReference>
<dbReference type="Gene3D" id="3.40.50.1460">
    <property type="match status" value="1"/>
</dbReference>
<dbReference type="GO" id="GO:0004197">
    <property type="term" value="F:cysteine-type endopeptidase activity"/>
    <property type="evidence" value="ECO:0007669"/>
    <property type="project" value="InterPro"/>
</dbReference>
<dbReference type="InterPro" id="IPR007111">
    <property type="entry name" value="NACHT_NTPase"/>
</dbReference>
<dbReference type="InterPro" id="IPR000225">
    <property type="entry name" value="Armadillo"/>
</dbReference>
<dbReference type="GO" id="GO:0006508">
    <property type="term" value="P:proteolysis"/>
    <property type="evidence" value="ECO:0007669"/>
    <property type="project" value="InterPro"/>
</dbReference>
<dbReference type="AlphaFoldDB" id="A0A7Z9BWM0"/>
<feature type="domain" description="NACHT" evidence="3">
    <location>
        <begin position="361"/>
        <end position="451"/>
    </location>
</feature>
<dbReference type="EMBL" id="CZCU02000155">
    <property type="protein sequence ID" value="VXD23641.1"/>
    <property type="molecule type" value="Genomic_DNA"/>
</dbReference>
<sequence length="1217" mass="137409">MTRQALVVGINRYPFTEQNLTLASKDAEEIARVLRDYGQFDSVKVLPEICQDGAIKVEEKGLVKGEILQEEISKLFNPANNNYPDTALLFFAGHGLLQTSAQNELKGYLCPSDVEPSGEFAIPFDWLRDELIKSQVRNQIVWLDCCHSGAFTNENFDQAYTTNQNRPEVSRWLVAACRQFQEAVAVEDHGLLTRLLLRGLNPHQDERGDWINSTNLNAFINDERQKDPKLKTFEQRFRSNLLGEAINFWQKLGASESQAPKNVPINWREVSQNALAERQKLTTNPLTTGDGVEHTLDDIYVPLGLVEKVKKEKRPGEVSPEEGSQFYQPEKEYEEVTRTYKNDEFFAQVLKQGQSPKSQGRRLAVTGEPGAGKTTLLQKIAQWVAAETERDVAIWVSLADLQRRNVEEYLLQKWLKDALGAVRVTPEMEDALALLFKSGRVWLLLDGVDEMGSSNPLATVANQISGWVASARVVVTCRQNVWDAGKNALEGFDVYRNLDFDYPEGVGQFIHRWFARHPELGERLLAELAKDGKERIRDTVRNPLRLALLCRAWQIRQGGLPETKAGLYRQFAEALYEWKQEAFPTKSKQRKELNAALGRLALRGMEQSESRFRLREGLVTEVLGETDEPLCKLALDLGWLNLVGVAVENPDERVYAFYHPTFQEYFAALAVDDWGYFLHHVPDNPSLGTYRIFEKQWKEVILLWFGREDVQKEKKEAFIEKLVNFDDGCGSWNYPKVDRGFYEYRAYFLAGAIVPEFKDSRLADEIVSQIFKSCVSYLYSIKAGANAVLVETDSSRAINHLIRILDETSDESTRRSAADNLGKIAGANEGAIAHLSQLLAETSHEYTHSRVADILGEIAVGNEWASARLNQLLADTSPEYSRVADNLVKIAVGNEGAIARLSQLLAETSDDDTRSRVANILGEIAVGNEGAIARLSQLLAETSDDNTRSRVADILGEIAVGNEGVIAQLSQLFNKTSHNDKQVDQLYSSKSPILDQSSQRRVSDLFSKTAKGNKGAIDRLIQLLDENNKLTRATAADILNRIEIGTEGVIDRLIQLIDQNSDELIQRMVADILGRIEAGHEGAIKCLIQLLGETSAESTRRVIANSLGKIAVGNEEAIFRLLQLLDKTSDENTRRIVAYILGKIIVTDEQYCRLVAVLKHNLNKNIYQNKFDLYEQCYQLIWQCAQNLTYPEFYTAYNQKTNNVLQKLWQYLNRPRF</sequence>
<dbReference type="Pfam" id="PF05729">
    <property type="entry name" value="NACHT"/>
    <property type="match status" value="1"/>
</dbReference>
<dbReference type="PANTHER" id="PTHR46844">
    <property type="entry name" value="SLR5058 PROTEIN"/>
    <property type="match status" value="1"/>
</dbReference>
<evidence type="ECO:0000256" key="1">
    <source>
        <dbReference type="ARBA" id="ARBA00022549"/>
    </source>
</evidence>
<dbReference type="InterPro" id="IPR029030">
    <property type="entry name" value="Caspase-like_dom_sf"/>
</dbReference>
<keyword evidence="2" id="KW-0605">Phycobilisome</keyword>
<dbReference type="SMART" id="SM00567">
    <property type="entry name" value="EZ_HEAT"/>
    <property type="match status" value="7"/>
</dbReference>
<protein>
    <recommendedName>
        <fullName evidence="3">NACHT domain-containing protein</fullName>
    </recommendedName>
</protein>
<dbReference type="Gene3D" id="1.25.10.10">
    <property type="entry name" value="Leucine-rich Repeat Variant"/>
    <property type="match status" value="3"/>
</dbReference>
<dbReference type="SMART" id="SM00185">
    <property type="entry name" value="ARM"/>
    <property type="match status" value="4"/>
</dbReference>
<dbReference type="SUPFAM" id="SSF52540">
    <property type="entry name" value="P-loop containing nucleoside triphosphate hydrolases"/>
    <property type="match status" value="1"/>
</dbReference>
<dbReference type="InterPro" id="IPR011600">
    <property type="entry name" value="Pept_C14_caspase"/>
</dbReference>
<dbReference type="PANTHER" id="PTHR46844:SF1">
    <property type="entry name" value="SLR5058 PROTEIN"/>
    <property type="match status" value="1"/>
</dbReference>
<comment type="caution">
    <text evidence="4">The sequence shown here is derived from an EMBL/GenBank/DDBJ whole genome shotgun (WGS) entry which is preliminary data.</text>
</comment>
<name>A0A7Z9BWM0_9CYAN</name>
<evidence type="ECO:0000259" key="3">
    <source>
        <dbReference type="PROSITE" id="PS50837"/>
    </source>
</evidence>
<dbReference type="SUPFAM" id="SSF52129">
    <property type="entry name" value="Caspase-like"/>
    <property type="match status" value="1"/>
</dbReference>
<dbReference type="Pfam" id="PF00656">
    <property type="entry name" value="Peptidase_C14"/>
    <property type="match status" value="1"/>
</dbReference>
<dbReference type="PROSITE" id="PS50837">
    <property type="entry name" value="NACHT"/>
    <property type="match status" value="1"/>
</dbReference>
<dbReference type="InterPro" id="IPR003593">
    <property type="entry name" value="AAA+_ATPase"/>
</dbReference>
<dbReference type="OrthoDB" id="134770at2"/>
<dbReference type="Proteomes" id="UP000184550">
    <property type="component" value="Unassembled WGS sequence"/>
</dbReference>
<dbReference type="RefSeq" id="WP_083625636.1">
    <property type="nucleotide sequence ID" value="NZ_LR734879.1"/>
</dbReference>
<proteinExistence type="predicted"/>
<evidence type="ECO:0000256" key="2">
    <source>
        <dbReference type="ARBA" id="ARBA00022738"/>
    </source>
</evidence>
<dbReference type="InterPro" id="IPR004155">
    <property type="entry name" value="PBS_lyase_HEAT"/>
</dbReference>
<keyword evidence="5" id="KW-1185">Reference proteome</keyword>
<dbReference type="InterPro" id="IPR027417">
    <property type="entry name" value="P-loop_NTPase"/>
</dbReference>
<dbReference type="GO" id="GO:0030089">
    <property type="term" value="C:phycobilisome"/>
    <property type="evidence" value="ECO:0007669"/>
    <property type="project" value="UniProtKB-KW"/>
</dbReference>
<dbReference type="Pfam" id="PF22730">
    <property type="entry name" value="NCC-H"/>
    <property type="match status" value="1"/>
</dbReference>
<reference evidence="4" key="1">
    <citation type="submission" date="2019-10" db="EMBL/GenBank/DDBJ databases">
        <authorList>
            <consortium name="Genoscope - CEA"/>
            <person name="William W."/>
        </authorList>
    </citation>
    <scope>NUCLEOTIDE SEQUENCE [LARGE SCALE GENOMIC DNA]</scope>
    <source>
        <strain evidence="4">BBR_PRJEB10992</strain>
    </source>
</reference>
<dbReference type="Pfam" id="PF13646">
    <property type="entry name" value="HEAT_2"/>
    <property type="match status" value="2"/>
</dbReference>
<organism evidence="4 5">
    <name type="scientific">Planktothrix serta PCC 8927</name>
    <dbReference type="NCBI Taxonomy" id="671068"/>
    <lineage>
        <taxon>Bacteria</taxon>
        <taxon>Bacillati</taxon>
        <taxon>Cyanobacteriota</taxon>
        <taxon>Cyanophyceae</taxon>
        <taxon>Oscillatoriophycideae</taxon>
        <taxon>Oscillatoriales</taxon>
        <taxon>Microcoleaceae</taxon>
        <taxon>Planktothrix</taxon>
    </lineage>
</organism>
<gene>
    <name evidence="4" type="ORF">PL8927_780226</name>
</gene>
<dbReference type="InterPro" id="IPR011989">
    <property type="entry name" value="ARM-like"/>
</dbReference>
<evidence type="ECO:0000313" key="4">
    <source>
        <dbReference type="EMBL" id="VXD23641.1"/>
    </source>
</evidence>
<accession>A0A7Z9BWM0</accession>